<comment type="caution">
    <text evidence="1">The sequence shown here is derived from an EMBL/GenBank/DDBJ whole genome shotgun (WGS) entry which is preliminary data.</text>
</comment>
<keyword evidence="2" id="KW-1185">Reference proteome</keyword>
<evidence type="ECO:0000313" key="2">
    <source>
        <dbReference type="Proteomes" id="UP001163603"/>
    </source>
</evidence>
<organism evidence="1 2">
    <name type="scientific">Pistacia integerrima</name>
    <dbReference type="NCBI Taxonomy" id="434235"/>
    <lineage>
        <taxon>Eukaryota</taxon>
        <taxon>Viridiplantae</taxon>
        <taxon>Streptophyta</taxon>
        <taxon>Embryophyta</taxon>
        <taxon>Tracheophyta</taxon>
        <taxon>Spermatophyta</taxon>
        <taxon>Magnoliopsida</taxon>
        <taxon>eudicotyledons</taxon>
        <taxon>Gunneridae</taxon>
        <taxon>Pentapetalae</taxon>
        <taxon>rosids</taxon>
        <taxon>malvids</taxon>
        <taxon>Sapindales</taxon>
        <taxon>Anacardiaceae</taxon>
        <taxon>Pistacia</taxon>
    </lineage>
</organism>
<dbReference type="Proteomes" id="UP001163603">
    <property type="component" value="Chromosome 8"/>
</dbReference>
<reference evidence="2" key="1">
    <citation type="journal article" date="2023" name="G3 (Bethesda)">
        <title>Genome assembly and association tests identify interacting loci associated with vigor, precocity, and sex in interspecific pistachio rootstocks.</title>
        <authorList>
            <person name="Palmer W."/>
            <person name="Jacygrad E."/>
            <person name="Sagayaradj S."/>
            <person name="Cavanaugh K."/>
            <person name="Han R."/>
            <person name="Bertier L."/>
            <person name="Beede B."/>
            <person name="Kafkas S."/>
            <person name="Golino D."/>
            <person name="Preece J."/>
            <person name="Michelmore R."/>
        </authorList>
    </citation>
    <scope>NUCLEOTIDE SEQUENCE [LARGE SCALE GENOMIC DNA]</scope>
</reference>
<evidence type="ECO:0000313" key="1">
    <source>
        <dbReference type="EMBL" id="KAJ0030553.1"/>
    </source>
</evidence>
<proteinExistence type="predicted"/>
<protein>
    <submittedName>
        <fullName evidence="1">Uncharacterized protein</fullName>
    </submittedName>
</protein>
<gene>
    <name evidence="1" type="ORF">Pint_12869</name>
</gene>
<accession>A0ACC0Y934</accession>
<dbReference type="EMBL" id="CM047743">
    <property type="protein sequence ID" value="KAJ0030553.1"/>
    <property type="molecule type" value="Genomic_DNA"/>
</dbReference>
<sequence>MMFFEMPLIISHHYFSSLSQSLLYELKFCLCCHFAVNLLKKDDCDVVMFCRYAWTIASCGACETHMGWLFTATKKSLKPKSFWGIRSSQVADGTLKD</sequence>
<name>A0ACC0Y934_9ROSI</name>